<feature type="coiled-coil region" evidence="1">
    <location>
        <begin position="88"/>
        <end position="115"/>
    </location>
</feature>
<accession>A0A815IRZ2</accession>
<evidence type="ECO:0000256" key="1">
    <source>
        <dbReference type="SAM" id="Coils"/>
    </source>
</evidence>
<dbReference type="Proteomes" id="UP000677228">
    <property type="component" value="Unassembled WGS sequence"/>
</dbReference>
<dbReference type="EMBL" id="CAJOBC010076429">
    <property type="protein sequence ID" value="CAF4260095.1"/>
    <property type="molecule type" value="Genomic_DNA"/>
</dbReference>
<keyword evidence="1" id="KW-0175">Coiled coil</keyword>
<name>A0A815IRZ2_9BILA</name>
<dbReference type="EMBL" id="CAJNOK010032033">
    <property type="protein sequence ID" value="CAF1479420.1"/>
    <property type="molecule type" value="Genomic_DNA"/>
</dbReference>
<dbReference type="Proteomes" id="UP000663829">
    <property type="component" value="Unassembled WGS sequence"/>
</dbReference>
<dbReference type="EMBL" id="CAJNOQ010015989">
    <property type="protein sequence ID" value="CAF1372384.1"/>
    <property type="molecule type" value="Genomic_DNA"/>
</dbReference>
<sequence length="180" mass="21287">MLIPPRTAIFLLIKRSSSTYYKKFIKVYRYSVVNPYKNLFNMETNKTTSNYCYVFNKDDDKILIQINYEFFNEKKNVVRQFTLLRDMNESVSHTIKRLTNNIDKATSKRSKSKKKSKETAEEETSSTVNIRLLDKNESLIDGNLLNKDVWTKCKKLLINDQCYLIEINAPAIHKFEARYN</sequence>
<dbReference type="Proteomes" id="UP000682733">
    <property type="component" value="Unassembled WGS sequence"/>
</dbReference>
<dbReference type="Proteomes" id="UP000681722">
    <property type="component" value="Unassembled WGS sequence"/>
</dbReference>
<evidence type="ECO:0000313" key="4">
    <source>
        <dbReference type="EMBL" id="CAF4260095.1"/>
    </source>
</evidence>
<dbReference type="EMBL" id="CAJOBA010053950">
    <property type="protein sequence ID" value="CAF4270106.1"/>
    <property type="molecule type" value="Genomic_DNA"/>
</dbReference>
<organism evidence="2 6">
    <name type="scientific">Didymodactylos carnosus</name>
    <dbReference type="NCBI Taxonomy" id="1234261"/>
    <lineage>
        <taxon>Eukaryota</taxon>
        <taxon>Metazoa</taxon>
        <taxon>Spiralia</taxon>
        <taxon>Gnathifera</taxon>
        <taxon>Rotifera</taxon>
        <taxon>Eurotatoria</taxon>
        <taxon>Bdelloidea</taxon>
        <taxon>Philodinida</taxon>
        <taxon>Philodinidae</taxon>
        <taxon>Didymodactylos</taxon>
    </lineage>
</organism>
<evidence type="ECO:0000313" key="3">
    <source>
        <dbReference type="EMBL" id="CAF1479420.1"/>
    </source>
</evidence>
<dbReference type="OrthoDB" id="10051935at2759"/>
<gene>
    <name evidence="2" type="ORF">GPM918_LOCUS31921</name>
    <name evidence="3" type="ORF">OVA965_LOCUS35998</name>
    <name evidence="4" type="ORF">SRO942_LOCUS32576</name>
    <name evidence="5" type="ORF">TMI583_LOCUS36988</name>
</gene>
<proteinExistence type="predicted"/>
<evidence type="ECO:0000313" key="6">
    <source>
        <dbReference type="Proteomes" id="UP000663829"/>
    </source>
</evidence>
<reference evidence="2" key="1">
    <citation type="submission" date="2021-02" db="EMBL/GenBank/DDBJ databases">
        <authorList>
            <person name="Nowell W R."/>
        </authorList>
    </citation>
    <scope>NUCLEOTIDE SEQUENCE</scope>
</reference>
<dbReference type="AlphaFoldDB" id="A0A815IRZ2"/>
<evidence type="ECO:0000313" key="5">
    <source>
        <dbReference type="EMBL" id="CAF4270106.1"/>
    </source>
</evidence>
<protein>
    <submittedName>
        <fullName evidence="2">Uncharacterized protein</fullName>
    </submittedName>
</protein>
<keyword evidence="6" id="KW-1185">Reference proteome</keyword>
<evidence type="ECO:0000313" key="2">
    <source>
        <dbReference type="EMBL" id="CAF1372384.1"/>
    </source>
</evidence>
<comment type="caution">
    <text evidence="2">The sequence shown here is derived from an EMBL/GenBank/DDBJ whole genome shotgun (WGS) entry which is preliminary data.</text>
</comment>